<comment type="cofactor">
    <cofactor evidence="1">
        <name>a divalent metal cation</name>
        <dbReference type="ChEBI" id="CHEBI:60240"/>
    </cofactor>
</comment>
<dbReference type="PANTHER" id="PTHR48073:SF5">
    <property type="entry name" value="O-SUCCINYLBENZOATE SYNTHASE"/>
    <property type="match status" value="1"/>
</dbReference>
<dbReference type="SUPFAM" id="SSF51604">
    <property type="entry name" value="Enolase C-terminal domain-like"/>
    <property type="match status" value="1"/>
</dbReference>
<dbReference type="InterPro" id="IPR013341">
    <property type="entry name" value="Mandelate_racemase_N_dom"/>
</dbReference>
<dbReference type="Proteomes" id="UP001501009">
    <property type="component" value="Unassembled WGS sequence"/>
</dbReference>
<accession>A0ABP7IUD5</accession>
<reference evidence="9" key="1">
    <citation type="journal article" date="2019" name="Int. J. Syst. Evol. Microbiol.">
        <title>The Global Catalogue of Microorganisms (GCM) 10K type strain sequencing project: providing services to taxonomists for standard genome sequencing and annotation.</title>
        <authorList>
            <consortium name="The Broad Institute Genomics Platform"/>
            <consortium name="The Broad Institute Genome Sequencing Center for Infectious Disease"/>
            <person name="Wu L."/>
            <person name="Ma J."/>
        </authorList>
    </citation>
    <scope>NUCLEOTIDE SEQUENCE [LARGE SCALE GENOMIC DNA]</scope>
    <source>
        <strain evidence="9">JCM 17138</strain>
    </source>
</reference>
<proteinExistence type="predicted"/>
<dbReference type="SFLD" id="SFLDG00180">
    <property type="entry name" value="muconate_cycloisomerase"/>
    <property type="match status" value="1"/>
</dbReference>
<comment type="caution">
    <text evidence="8">The sequence shown here is derived from an EMBL/GenBank/DDBJ whole genome shotgun (WGS) entry which is preliminary data.</text>
</comment>
<dbReference type="SFLD" id="SFLDF00009">
    <property type="entry name" value="o-succinylbenzoate_synthase"/>
    <property type="match status" value="1"/>
</dbReference>
<dbReference type="CDD" id="cd03317">
    <property type="entry name" value="NAAAR"/>
    <property type="match status" value="1"/>
</dbReference>
<evidence type="ECO:0000256" key="5">
    <source>
        <dbReference type="ARBA" id="ARBA00029491"/>
    </source>
</evidence>
<dbReference type="Pfam" id="PF02746">
    <property type="entry name" value="MR_MLE_N"/>
    <property type="match status" value="1"/>
</dbReference>
<keyword evidence="4" id="KW-0456">Lyase</keyword>
<dbReference type="RefSeq" id="WP_275772827.1">
    <property type="nucleotide sequence ID" value="NZ_BAABDE010000025.1"/>
</dbReference>
<dbReference type="Pfam" id="PF13378">
    <property type="entry name" value="MR_MLE_C"/>
    <property type="match status" value="1"/>
</dbReference>
<evidence type="ECO:0000256" key="4">
    <source>
        <dbReference type="ARBA" id="ARBA00023239"/>
    </source>
</evidence>
<dbReference type="SUPFAM" id="SSF54826">
    <property type="entry name" value="Enolase N-terminal domain-like"/>
    <property type="match status" value="1"/>
</dbReference>
<evidence type="ECO:0000256" key="6">
    <source>
        <dbReference type="NCBIfam" id="TIGR01928"/>
    </source>
</evidence>
<dbReference type="InterPro" id="IPR010197">
    <property type="entry name" value="OSBS/NAAAR"/>
</dbReference>
<dbReference type="SMART" id="SM00922">
    <property type="entry name" value="MR_MLE"/>
    <property type="match status" value="1"/>
</dbReference>
<dbReference type="NCBIfam" id="TIGR01928">
    <property type="entry name" value="menC_lowGC_arch"/>
    <property type="match status" value="1"/>
</dbReference>
<organism evidence="8 9">
    <name type="scientific">Streptomyces coacervatus</name>
    <dbReference type="NCBI Taxonomy" id="647381"/>
    <lineage>
        <taxon>Bacteria</taxon>
        <taxon>Bacillati</taxon>
        <taxon>Actinomycetota</taxon>
        <taxon>Actinomycetes</taxon>
        <taxon>Kitasatosporales</taxon>
        <taxon>Streptomycetaceae</taxon>
        <taxon>Streptomyces</taxon>
    </lineage>
</organism>
<evidence type="ECO:0000313" key="9">
    <source>
        <dbReference type="Proteomes" id="UP001501009"/>
    </source>
</evidence>
<keyword evidence="3" id="KW-0460">Magnesium</keyword>
<evidence type="ECO:0000259" key="7">
    <source>
        <dbReference type="SMART" id="SM00922"/>
    </source>
</evidence>
<gene>
    <name evidence="8" type="primary">menC</name>
    <name evidence="8" type="ORF">GCM10022403_070210</name>
</gene>
<dbReference type="SFLD" id="SFLDS00001">
    <property type="entry name" value="Enolase"/>
    <property type="match status" value="1"/>
</dbReference>
<dbReference type="Gene3D" id="3.30.390.10">
    <property type="entry name" value="Enolase-like, N-terminal domain"/>
    <property type="match status" value="1"/>
</dbReference>
<dbReference type="Gene3D" id="3.20.20.120">
    <property type="entry name" value="Enolase-like C-terminal domain"/>
    <property type="match status" value="1"/>
</dbReference>
<dbReference type="PANTHER" id="PTHR48073">
    <property type="entry name" value="O-SUCCINYLBENZOATE SYNTHASE-RELATED"/>
    <property type="match status" value="1"/>
</dbReference>
<evidence type="ECO:0000256" key="3">
    <source>
        <dbReference type="ARBA" id="ARBA00022842"/>
    </source>
</evidence>
<sequence>MKLERVEIVHVAIPLVTPFRTSFGTMTTKDTFLLHVVTDAAEGWSEFAADPEPLYCSEFVAGAEIVLRDFLLPRVAALPRLTAAALAPAMAKIKGHELAKAALETAVLDAELRAHAMPLATYLGAVRDRVPAGVSVGIKESVPELLDDVERYLAEGYVRIKLKIEPGWDVEPVRAVRERFGDALPLQVDANTAYTLADAEHLRRLDSFGLLLIEEPLEENNLHAHAQLQRRIATPVCLDESLHNARDTASAIAMEACRVVNVKPARVGGYLEARRVHDVAHAHGVPVWCGGMLETGIGRAPNLALAALPGFTLPGDTSASSRYFAEDITEPFVLKDGHLPVPTTPGIGVEPLPDALRRFTRERRDLYVSRPAPGRKSPPR</sequence>
<evidence type="ECO:0000256" key="1">
    <source>
        <dbReference type="ARBA" id="ARBA00001968"/>
    </source>
</evidence>
<dbReference type="InterPro" id="IPR036849">
    <property type="entry name" value="Enolase-like_C_sf"/>
</dbReference>
<name>A0ABP7IUD5_9ACTN</name>
<dbReference type="EMBL" id="BAABDE010000025">
    <property type="protein sequence ID" value="GAA3826875.1"/>
    <property type="molecule type" value="Genomic_DNA"/>
</dbReference>
<evidence type="ECO:0000313" key="8">
    <source>
        <dbReference type="EMBL" id="GAA3826875.1"/>
    </source>
</evidence>
<evidence type="ECO:0000256" key="2">
    <source>
        <dbReference type="ARBA" id="ARBA00022723"/>
    </source>
</evidence>
<dbReference type="InterPro" id="IPR013342">
    <property type="entry name" value="Mandelate_racemase_C"/>
</dbReference>
<keyword evidence="2" id="KW-0479">Metal-binding</keyword>
<dbReference type="InterPro" id="IPR029017">
    <property type="entry name" value="Enolase-like_N"/>
</dbReference>
<feature type="domain" description="Mandelate racemase/muconate lactonizing enzyme C-terminal" evidence="7">
    <location>
        <begin position="142"/>
        <end position="235"/>
    </location>
</feature>
<dbReference type="InterPro" id="IPR029065">
    <property type="entry name" value="Enolase_C-like"/>
</dbReference>
<dbReference type="EC" id="4.2.1.113" evidence="5 6"/>
<keyword evidence="9" id="KW-1185">Reference proteome</keyword>
<protein>
    <recommendedName>
        <fullName evidence="5 6">o-succinylbenzoate synthase</fullName>
        <ecNumber evidence="5 6">4.2.1.113</ecNumber>
    </recommendedName>
</protein>